<dbReference type="AlphaFoldDB" id="A0A9P8PDQ7"/>
<dbReference type="PANTHER" id="PTHR13904:SF0">
    <property type="entry name" value="U4_U6 SMALL NUCLEAR RIBONUCLEOPROTEIN PRP31"/>
    <property type="match status" value="1"/>
</dbReference>
<feature type="region of interest" description="Disordered" evidence="9">
    <location>
        <begin position="445"/>
        <end position="467"/>
    </location>
</feature>
<dbReference type="SMART" id="SM00931">
    <property type="entry name" value="NOSIC"/>
    <property type="match status" value="1"/>
</dbReference>
<proteinExistence type="inferred from homology"/>
<dbReference type="EMBL" id="JAEUBD010000983">
    <property type="protein sequence ID" value="KAH3670112.1"/>
    <property type="molecule type" value="Genomic_DNA"/>
</dbReference>
<keyword evidence="7" id="KW-0539">Nucleus</keyword>
<keyword evidence="8" id="KW-0687">Ribonucleoprotein</keyword>
<dbReference type="InterPro" id="IPR036070">
    <property type="entry name" value="Nop_dom_sf"/>
</dbReference>
<dbReference type="GO" id="GO:0046540">
    <property type="term" value="C:U4/U6 x U5 tri-snRNP complex"/>
    <property type="evidence" value="ECO:0007669"/>
    <property type="project" value="InterPro"/>
</dbReference>
<dbReference type="InterPro" id="IPR002687">
    <property type="entry name" value="Nop_dom"/>
</dbReference>
<evidence type="ECO:0000259" key="10">
    <source>
        <dbReference type="PROSITE" id="PS51358"/>
    </source>
</evidence>
<dbReference type="GO" id="GO:0000244">
    <property type="term" value="P:spliceosomal tri-snRNP complex assembly"/>
    <property type="evidence" value="ECO:0007669"/>
    <property type="project" value="InterPro"/>
</dbReference>
<sequence>MGLADSLLAGYSSEEEGQESGVELQDADDQQLSFQQLISVPDLSHITDIRKYSHILPRVNEFKEKLRYYEKQDSKTEDSLLQNSNDLLDDMNEEIGKIYSFITVHYKPVWPELDDLLRNPYNYARTVRIILGNPSKLIDAPELFEQYLRKDEILGLTVSASVLRQSSHSHHLDQHHLKLISDACDLLLELEAARTEIKNHVSRRAKSIAPNVTALVGPTVAAQFLSVYGLEGLCKVPSCNIPSMGANRSSFMKGTAGTRNKGYLYYCDLVQSVSEDLRVKAVRMVAGKLILAARVDYSNARKSVSDDSFGLRTREQLSEHLDKLASPPDAQPIKPLPRPVDQKSKKRAGRRFRKQKEKMEMSELEKAQNRMAFGEQEETKYDAFGEEIGMGMIGKLSARAIVGKARPQLSKAAASKLEKFSGNKSVATSKVAQLLDDEKIARKRQLELPEDTGHDRTKLQKTLPGAT</sequence>
<gene>
    <name evidence="11" type="ORF">OGATHE_002925</name>
</gene>
<dbReference type="GO" id="GO:0003723">
    <property type="term" value="F:RNA binding"/>
    <property type="evidence" value="ECO:0007669"/>
    <property type="project" value="UniProtKB-KW"/>
</dbReference>
<keyword evidence="4" id="KW-0747">Spliceosome</keyword>
<dbReference type="Gene3D" id="1.10.246.90">
    <property type="entry name" value="Nop domain"/>
    <property type="match status" value="1"/>
</dbReference>
<evidence type="ECO:0000256" key="9">
    <source>
        <dbReference type="SAM" id="MobiDB-lite"/>
    </source>
</evidence>
<comment type="similarity">
    <text evidence="2">Belongs to the PRP31 family.</text>
</comment>
<feature type="compositionally biased region" description="Basic residues" evidence="9">
    <location>
        <begin position="344"/>
        <end position="356"/>
    </location>
</feature>
<name>A0A9P8PDQ7_9ASCO</name>
<protein>
    <recommendedName>
        <fullName evidence="10">Nop domain-containing protein</fullName>
    </recommendedName>
</protein>
<dbReference type="InterPro" id="IPR027105">
    <property type="entry name" value="Prp31"/>
</dbReference>
<keyword evidence="3" id="KW-0507">mRNA processing</keyword>
<evidence type="ECO:0000256" key="4">
    <source>
        <dbReference type="ARBA" id="ARBA00022728"/>
    </source>
</evidence>
<evidence type="ECO:0000256" key="1">
    <source>
        <dbReference type="ARBA" id="ARBA00004123"/>
    </source>
</evidence>
<keyword evidence="5" id="KW-0694">RNA-binding</keyword>
<evidence type="ECO:0000256" key="5">
    <source>
        <dbReference type="ARBA" id="ARBA00022884"/>
    </source>
</evidence>
<dbReference type="GO" id="GO:0005687">
    <property type="term" value="C:U4 snRNP"/>
    <property type="evidence" value="ECO:0007669"/>
    <property type="project" value="TreeGrafter"/>
</dbReference>
<dbReference type="Pfam" id="PF09785">
    <property type="entry name" value="Prp31_C"/>
    <property type="match status" value="1"/>
</dbReference>
<reference evidence="11" key="2">
    <citation type="submission" date="2021-01" db="EMBL/GenBank/DDBJ databases">
        <authorList>
            <person name="Schikora-Tamarit M.A."/>
        </authorList>
    </citation>
    <scope>NUCLEOTIDE SEQUENCE</scope>
    <source>
        <strain evidence="11">NCAIM Y.01608</strain>
    </source>
</reference>
<dbReference type="InterPro" id="IPR012976">
    <property type="entry name" value="NOSIC"/>
</dbReference>
<evidence type="ECO:0000256" key="8">
    <source>
        <dbReference type="ARBA" id="ARBA00023274"/>
    </source>
</evidence>
<evidence type="ECO:0000256" key="6">
    <source>
        <dbReference type="ARBA" id="ARBA00023187"/>
    </source>
</evidence>
<dbReference type="InterPro" id="IPR019175">
    <property type="entry name" value="Prp31_C"/>
</dbReference>
<dbReference type="Pfam" id="PF01798">
    <property type="entry name" value="Nop"/>
    <property type="match status" value="1"/>
</dbReference>
<comment type="subcellular location">
    <subcellularLocation>
        <location evidence="1">Nucleus</location>
    </subcellularLocation>
</comment>
<feature type="region of interest" description="Disordered" evidence="9">
    <location>
        <begin position="1"/>
        <end position="26"/>
    </location>
</feature>
<keyword evidence="12" id="KW-1185">Reference proteome</keyword>
<evidence type="ECO:0000256" key="2">
    <source>
        <dbReference type="ARBA" id="ARBA00005572"/>
    </source>
</evidence>
<dbReference type="PANTHER" id="PTHR13904">
    <property type="entry name" value="PRE-MRNA SPLICING FACTOR PRP31"/>
    <property type="match status" value="1"/>
</dbReference>
<dbReference type="Gene3D" id="1.10.287.4070">
    <property type="match status" value="1"/>
</dbReference>
<reference evidence="11" key="1">
    <citation type="journal article" date="2021" name="Open Biol.">
        <title>Shared evolutionary footprints suggest mitochondrial oxidative damage underlies multiple complex I losses in fungi.</title>
        <authorList>
            <person name="Schikora-Tamarit M.A."/>
            <person name="Marcet-Houben M."/>
            <person name="Nosek J."/>
            <person name="Gabaldon T."/>
        </authorList>
    </citation>
    <scope>NUCLEOTIDE SEQUENCE</scope>
    <source>
        <strain evidence="11">NCAIM Y.01608</strain>
    </source>
</reference>
<feature type="domain" description="Nop" evidence="10">
    <location>
        <begin position="208"/>
        <end position="326"/>
    </location>
</feature>
<feature type="region of interest" description="Disordered" evidence="9">
    <location>
        <begin position="321"/>
        <end position="360"/>
    </location>
</feature>
<feature type="compositionally biased region" description="Basic and acidic residues" evidence="9">
    <location>
        <begin position="445"/>
        <end position="458"/>
    </location>
</feature>
<accession>A0A9P8PDQ7</accession>
<evidence type="ECO:0000256" key="3">
    <source>
        <dbReference type="ARBA" id="ARBA00022664"/>
    </source>
</evidence>
<evidence type="ECO:0000313" key="12">
    <source>
        <dbReference type="Proteomes" id="UP000788993"/>
    </source>
</evidence>
<dbReference type="GO" id="GO:0071011">
    <property type="term" value="C:precatalytic spliceosome"/>
    <property type="evidence" value="ECO:0007669"/>
    <property type="project" value="TreeGrafter"/>
</dbReference>
<dbReference type="InterPro" id="IPR042239">
    <property type="entry name" value="Nop_C"/>
</dbReference>
<comment type="caution">
    <text evidence="11">The sequence shown here is derived from an EMBL/GenBank/DDBJ whole genome shotgun (WGS) entry which is preliminary data.</text>
</comment>
<evidence type="ECO:0000313" key="11">
    <source>
        <dbReference type="EMBL" id="KAH3670112.1"/>
    </source>
</evidence>
<dbReference type="SUPFAM" id="SSF89124">
    <property type="entry name" value="Nop domain"/>
    <property type="match status" value="1"/>
</dbReference>
<organism evidence="11 12">
    <name type="scientific">Ogataea polymorpha</name>
    <dbReference type="NCBI Taxonomy" id="460523"/>
    <lineage>
        <taxon>Eukaryota</taxon>
        <taxon>Fungi</taxon>
        <taxon>Dikarya</taxon>
        <taxon>Ascomycota</taxon>
        <taxon>Saccharomycotina</taxon>
        <taxon>Pichiomycetes</taxon>
        <taxon>Pichiales</taxon>
        <taxon>Pichiaceae</taxon>
        <taxon>Ogataea</taxon>
    </lineage>
</organism>
<dbReference type="Proteomes" id="UP000788993">
    <property type="component" value="Unassembled WGS sequence"/>
</dbReference>
<evidence type="ECO:0000256" key="7">
    <source>
        <dbReference type="ARBA" id="ARBA00023242"/>
    </source>
</evidence>
<dbReference type="PROSITE" id="PS51358">
    <property type="entry name" value="NOP"/>
    <property type="match status" value="1"/>
</dbReference>
<keyword evidence="6" id="KW-0508">mRNA splicing</keyword>